<proteinExistence type="inferred from homology"/>
<comment type="similarity">
    <text evidence="2 13">Belongs to the fatty acid desaturase type 1 family.</text>
</comment>
<comment type="subcellular location">
    <subcellularLocation>
        <location evidence="1">Membrane</location>
        <topology evidence="1">Multi-pass membrane protein</topology>
    </subcellularLocation>
</comment>
<keyword evidence="6" id="KW-0276">Fatty acid metabolism</keyword>
<dbReference type="PANTHER" id="PTHR11351">
    <property type="entry name" value="ACYL-COA DESATURASE"/>
    <property type="match status" value="1"/>
</dbReference>
<dbReference type="GeneID" id="100376944"/>
<dbReference type="Proteomes" id="UP000694865">
    <property type="component" value="Unplaced"/>
</dbReference>
<evidence type="ECO:0000256" key="1">
    <source>
        <dbReference type="ARBA" id="ARBA00004141"/>
    </source>
</evidence>
<dbReference type="PROSITE" id="PS00476">
    <property type="entry name" value="FATTY_ACID_DESATUR_1"/>
    <property type="match status" value="1"/>
</dbReference>
<evidence type="ECO:0000259" key="15">
    <source>
        <dbReference type="Pfam" id="PF00487"/>
    </source>
</evidence>
<evidence type="ECO:0000256" key="7">
    <source>
        <dbReference type="ARBA" id="ARBA00022989"/>
    </source>
</evidence>
<keyword evidence="4 13" id="KW-0812">Transmembrane</keyword>
<keyword evidence="11 14" id="KW-0472">Membrane</keyword>
<organism evidence="16 17">
    <name type="scientific">Saccoglossus kowalevskii</name>
    <name type="common">Acorn worm</name>
    <dbReference type="NCBI Taxonomy" id="10224"/>
    <lineage>
        <taxon>Eukaryota</taxon>
        <taxon>Metazoa</taxon>
        <taxon>Hemichordata</taxon>
        <taxon>Enteropneusta</taxon>
        <taxon>Harrimaniidae</taxon>
        <taxon>Saccoglossus</taxon>
    </lineage>
</organism>
<evidence type="ECO:0000256" key="4">
    <source>
        <dbReference type="ARBA" id="ARBA00022692"/>
    </source>
</evidence>
<dbReference type="RefSeq" id="XP_002739828.1">
    <property type="nucleotide sequence ID" value="XM_002739782.2"/>
</dbReference>
<dbReference type="InterPro" id="IPR015876">
    <property type="entry name" value="Acyl-CoA_DS"/>
</dbReference>
<protein>
    <submittedName>
        <fullName evidence="17">Stearoyl-CoA desaturase 5-like</fullName>
    </submittedName>
</protein>
<evidence type="ECO:0000256" key="5">
    <source>
        <dbReference type="ARBA" id="ARBA00022723"/>
    </source>
</evidence>
<keyword evidence="8 13" id="KW-0560">Oxidoreductase</keyword>
<keyword evidence="10" id="KW-0443">Lipid metabolism</keyword>
<evidence type="ECO:0000256" key="2">
    <source>
        <dbReference type="ARBA" id="ARBA00009295"/>
    </source>
</evidence>
<comment type="domain">
    <text evidence="13">The histidine box domains are involved in binding the catalytic metal ions.</text>
</comment>
<keyword evidence="16" id="KW-1185">Reference proteome</keyword>
<dbReference type="CDD" id="cd03505">
    <property type="entry name" value="Delta9-FADS-like"/>
    <property type="match status" value="1"/>
</dbReference>
<evidence type="ECO:0000256" key="9">
    <source>
        <dbReference type="ARBA" id="ARBA00023004"/>
    </source>
</evidence>
<evidence type="ECO:0000256" key="8">
    <source>
        <dbReference type="ARBA" id="ARBA00023002"/>
    </source>
</evidence>
<reference evidence="17" key="1">
    <citation type="submission" date="2025-08" db="UniProtKB">
        <authorList>
            <consortium name="RefSeq"/>
        </authorList>
    </citation>
    <scope>IDENTIFICATION</scope>
    <source>
        <tissue evidence="17">Testes</tissue>
    </source>
</reference>
<keyword evidence="9" id="KW-0408">Iron</keyword>
<dbReference type="InterPro" id="IPR001522">
    <property type="entry name" value="FADS-1_CS"/>
</dbReference>
<keyword evidence="7 14" id="KW-1133">Transmembrane helix</keyword>
<evidence type="ECO:0000313" key="16">
    <source>
        <dbReference type="Proteomes" id="UP000694865"/>
    </source>
</evidence>
<evidence type="ECO:0000256" key="11">
    <source>
        <dbReference type="ARBA" id="ARBA00023136"/>
    </source>
</evidence>
<comment type="cofactor">
    <cofactor evidence="13">
        <name>Fe(2+)</name>
        <dbReference type="ChEBI" id="CHEBI:29033"/>
    </cofactor>
</comment>
<dbReference type="PRINTS" id="PR00075">
    <property type="entry name" value="FACDDSATRASE"/>
</dbReference>
<evidence type="ECO:0000256" key="14">
    <source>
        <dbReference type="SAM" id="Phobius"/>
    </source>
</evidence>
<dbReference type="Pfam" id="PF00487">
    <property type="entry name" value="FA_desaturase"/>
    <property type="match status" value="1"/>
</dbReference>
<gene>
    <name evidence="17" type="primary">LOC100376944</name>
</gene>
<evidence type="ECO:0000256" key="13">
    <source>
        <dbReference type="RuleBase" id="RU000581"/>
    </source>
</evidence>
<feature type="transmembrane region" description="Helical" evidence="14">
    <location>
        <begin position="191"/>
        <end position="207"/>
    </location>
</feature>
<feature type="transmembrane region" description="Helical" evidence="14">
    <location>
        <begin position="41"/>
        <end position="63"/>
    </location>
</feature>
<feature type="domain" description="Fatty acid desaturase" evidence="15">
    <location>
        <begin position="68"/>
        <end position="275"/>
    </location>
</feature>
<feature type="transmembrane region" description="Helical" evidence="14">
    <location>
        <begin position="70"/>
        <end position="90"/>
    </location>
</feature>
<evidence type="ECO:0000256" key="12">
    <source>
        <dbReference type="ARBA" id="ARBA00023160"/>
    </source>
</evidence>
<sequence>MAPRNDVFQNFEEEDSASDSSTTVLDDVVQTENVLRVPVKIVWRNVVLMGALHLAALYSLFLIPSCRWQTLLFGIVLMRLGGLGITAGAHRLWAHRSYKARFPLRVFLALIQTLAFQNDIFEWSRDHRVHHKYSETDADPHNAKRGFFFAHVGWLLSRKHPDVIRKGRSIDLSDLHADPVVRFQRRVYKPAVLLLCFIIPTLLPTYWDESVWNSFYICALLRYTLSLHATWCVNSVAHMFGNKPYDRYINPTENMMVVLGALGEGFHNFHHTFPSDYAAAEFGIQRCNTTKMLIDIWCFLGLAYDRKSTSIDVVKKRKIRTGDGTNHTALLYT</sequence>
<dbReference type="InterPro" id="IPR005804">
    <property type="entry name" value="FA_desaturase_dom"/>
</dbReference>
<keyword evidence="12 13" id="KW-0275">Fatty acid biosynthesis</keyword>
<evidence type="ECO:0000256" key="10">
    <source>
        <dbReference type="ARBA" id="ARBA00023098"/>
    </source>
</evidence>
<keyword evidence="3 13" id="KW-0444">Lipid biosynthesis</keyword>
<evidence type="ECO:0000313" key="17">
    <source>
        <dbReference type="RefSeq" id="XP_002739828.1"/>
    </source>
</evidence>
<accession>A0ABM0GXZ2</accession>
<dbReference type="PANTHER" id="PTHR11351:SF31">
    <property type="entry name" value="DESATURASE 1, ISOFORM A-RELATED"/>
    <property type="match status" value="1"/>
</dbReference>
<evidence type="ECO:0000256" key="3">
    <source>
        <dbReference type="ARBA" id="ARBA00022516"/>
    </source>
</evidence>
<keyword evidence="5" id="KW-0479">Metal-binding</keyword>
<name>A0ABM0GXZ2_SACKO</name>
<evidence type="ECO:0000256" key="6">
    <source>
        <dbReference type="ARBA" id="ARBA00022832"/>
    </source>
</evidence>